<dbReference type="PROSITE" id="PS50103">
    <property type="entry name" value="ZF_C3H1"/>
    <property type="match status" value="1"/>
</dbReference>
<dbReference type="EMBL" id="NJET01000061">
    <property type="protein sequence ID" value="PHH62886.1"/>
    <property type="molecule type" value="Genomic_DNA"/>
</dbReference>
<feature type="compositionally biased region" description="Polar residues" evidence="5">
    <location>
        <begin position="434"/>
        <end position="455"/>
    </location>
</feature>
<keyword evidence="1 4" id="KW-0479">Metal-binding</keyword>
<dbReference type="InterPro" id="IPR041367">
    <property type="entry name" value="Znf-CCCH_4"/>
</dbReference>
<dbReference type="GO" id="GO:0005634">
    <property type="term" value="C:nucleus"/>
    <property type="evidence" value="ECO:0007669"/>
    <property type="project" value="TreeGrafter"/>
</dbReference>
<name>A0A2C5Y5C4_9HYPO</name>
<feature type="compositionally biased region" description="Low complexity" evidence="5">
    <location>
        <begin position="218"/>
        <end position="242"/>
    </location>
</feature>
<dbReference type="SMART" id="SM00356">
    <property type="entry name" value="ZnF_C3H1"/>
    <property type="match status" value="1"/>
</dbReference>
<protein>
    <recommendedName>
        <fullName evidence="6">C3H1-type domain-containing protein</fullName>
    </recommendedName>
</protein>
<feature type="compositionally biased region" description="Polar residues" evidence="5">
    <location>
        <begin position="171"/>
        <end position="200"/>
    </location>
</feature>
<comment type="caution">
    <text evidence="7">The sequence shown here is derived from an EMBL/GenBank/DDBJ whole genome shotgun (WGS) entry which is preliminary data.</text>
</comment>
<feature type="compositionally biased region" description="Polar residues" evidence="5">
    <location>
        <begin position="280"/>
        <end position="335"/>
    </location>
</feature>
<proteinExistence type="predicted"/>
<evidence type="ECO:0000256" key="1">
    <source>
        <dbReference type="ARBA" id="ARBA00022723"/>
    </source>
</evidence>
<reference evidence="7 8" key="1">
    <citation type="submission" date="2017-06" db="EMBL/GenBank/DDBJ databases">
        <title>Ant-infecting Ophiocordyceps genomes reveal a high diversity of potential behavioral manipulation genes and a possible major role for enterotoxins.</title>
        <authorList>
            <person name="De Bekker C."/>
            <person name="Evans H.C."/>
            <person name="Brachmann A."/>
            <person name="Hughes D.P."/>
        </authorList>
    </citation>
    <scope>NUCLEOTIDE SEQUENCE [LARGE SCALE GENOMIC DNA]</scope>
    <source>
        <strain evidence="7 8">Map64</strain>
    </source>
</reference>
<feature type="compositionally biased region" description="Polar residues" evidence="5">
    <location>
        <begin position="467"/>
        <end position="485"/>
    </location>
</feature>
<organism evidence="7 8">
    <name type="scientific">Ophiocordyceps australis</name>
    <dbReference type="NCBI Taxonomy" id="1399860"/>
    <lineage>
        <taxon>Eukaryota</taxon>
        <taxon>Fungi</taxon>
        <taxon>Dikarya</taxon>
        <taxon>Ascomycota</taxon>
        <taxon>Pezizomycotina</taxon>
        <taxon>Sordariomycetes</taxon>
        <taxon>Hypocreomycetidae</taxon>
        <taxon>Hypocreales</taxon>
        <taxon>Ophiocordycipitaceae</taxon>
        <taxon>Ophiocordyceps</taxon>
    </lineage>
</organism>
<accession>A0A2C5Y5C4</accession>
<gene>
    <name evidence="7" type="ORF">CDD81_6604</name>
</gene>
<dbReference type="CDD" id="cd23954">
    <property type="entry name" value="AMO1_CTD"/>
    <property type="match status" value="1"/>
</dbReference>
<keyword evidence="2 4" id="KW-0863">Zinc-finger</keyword>
<sequence length="593" mass="62950">MTLCKFWAAGNCRYGNNCRFEHTARNQPQSRFGSDAASKFNKYNISEELLENDLTVDLPQWILSSYAPGKNAPDQLFGGYPREQSFEELRFHHMQAKAAGQEAQAIAAAQELYQNARTQIDNALHNSQDAVRFVVDGELRHPNRNDICRENSHGAPFGVFDAGAQRGPLASQPQPNSLVPSNNSSFGLGSAAQQGSTFGQPSALGQRPNAFATPAFGQPAQPASAFGQPQQQSQMPFGQAAQANNSPFGQGPSSVSTFGQPSTLGAKPNPFGTPRFGQPASPNTQGNAFGQPAQHNPQGSAFGQVGQQNAQGSAFGQPAQNTQGSTFGQPSQLGQRPSMFAGASNTNAFSTLGSQNSNANNNAPAANPFGNANANQQNPFATNTVTQTSMAPSPFGQAAQQSSNPFGQQQPSSTSNAFGQADQQAASAFGKMQPPQSNGFGQAASNSLQTTNQPFGQPAQPRANPFAPSQPQQAQKEVQDASNSSPYPPGSSKQHPLIGSYSSKGMDGKLAMFKGQPVTYVDDKPVMRHMSGALTRIWFPDGAPAYTSDTELPAEKYDEKSKAQWEAFASSGIFAGGIMPELPPPRECTRWDF</sequence>
<evidence type="ECO:0000259" key="6">
    <source>
        <dbReference type="PROSITE" id="PS50103"/>
    </source>
</evidence>
<feature type="compositionally biased region" description="Polar residues" evidence="5">
    <location>
        <begin position="343"/>
        <end position="352"/>
    </location>
</feature>
<evidence type="ECO:0000256" key="2">
    <source>
        <dbReference type="ARBA" id="ARBA00022771"/>
    </source>
</evidence>
<dbReference type="GO" id="GO:0008270">
    <property type="term" value="F:zinc ion binding"/>
    <property type="evidence" value="ECO:0007669"/>
    <property type="project" value="UniProtKB-KW"/>
</dbReference>
<dbReference type="Pfam" id="PF18044">
    <property type="entry name" value="zf-CCCH_4"/>
    <property type="match status" value="1"/>
</dbReference>
<dbReference type="OrthoDB" id="20729at2759"/>
<evidence type="ECO:0000256" key="5">
    <source>
        <dbReference type="SAM" id="MobiDB-lite"/>
    </source>
</evidence>
<dbReference type="Proteomes" id="UP000226192">
    <property type="component" value="Unassembled WGS sequence"/>
</dbReference>
<dbReference type="PANTHER" id="PTHR21099">
    <property type="entry name" value="RAD201"/>
    <property type="match status" value="1"/>
</dbReference>
<dbReference type="Gene3D" id="4.10.1000.10">
    <property type="entry name" value="Zinc finger, CCCH-type"/>
    <property type="match status" value="1"/>
</dbReference>
<evidence type="ECO:0000313" key="8">
    <source>
        <dbReference type="Proteomes" id="UP000226192"/>
    </source>
</evidence>
<dbReference type="PANTHER" id="PTHR21099:SF2">
    <property type="entry name" value="SI:CH211-113E8.11"/>
    <property type="match status" value="1"/>
</dbReference>
<feature type="compositionally biased region" description="Low complexity" evidence="5">
    <location>
        <begin position="353"/>
        <end position="384"/>
    </location>
</feature>
<feature type="compositionally biased region" description="Polar residues" evidence="5">
    <location>
        <begin position="398"/>
        <end position="426"/>
    </location>
</feature>
<evidence type="ECO:0000256" key="3">
    <source>
        <dbReference type="ARBA" id="ARBA00022833"/>
    </source>
</evidence>
<dbReference type="InterPro" id="IPR036855">
    <property type="entry name" value="Znf_CCCH_sf"/>
</dbReference>
<dbReference type="InterPro" id="IPR000571">
    <property type="entry name" value="Znf_CCCH"/>
</dbReference>
<evidence type="ECO:0000256" key="4">
    <source>
        <dbReference type="PROSITE-ProRule" id="PRU00723"/>
    </source>
</evidence>
<feature type="region of interest" description="Disordered" evidence="5">
    <location>
        <begin position="158"/>
        <end position="501"/>
    </location>
</feature>
<keyword evidence="8" id="KW-1185">Reference proteome</keyword>
<feature type="compositionally biased region" description="Polar residues" evidence="5">
    <location>
        <begin position="243"/>
        <end position="263"/>
    </location>
</feature>
<dbReference type="SUPFAM" id="SSF90229">
    <property type="entry name" value="CCCH zinc finger"/>
    <property type="match status" value="1"/>
</dbReference>
<feature type="zinc finger region" description="C3H1-type" evidence="4">
    <location>
        <begin position="1"/>
        <end position="25"/>
    </location>
</feature>
<feature type="domain" description="C3H1-type" evidence="6">
    <location>
        <begin position="1"/>
        <end position="25"/>
    </location>
</feature>
<dbReference type="AlphaFoldDB" id="A0A2C5Y5C4"/>
<evidence type="ECO:0000313" key="7">
    <source>
        <dbReference type="EMBL" id="PHH62886.1"/>
    </source>
</evidence>
<dbReference type="STRING" id="1399860.A0A2C5Y5C4"/>
<keyword evidence="3 4" id="KW-0862">Zinc</keyword>